<dbReference type="AlphaFoldDB" id="A0A975BQM8"/>
<protein>
    <submittedName>
        <fullName evidence="1">Uncharacterized protein</fullName>
    </submittedName>
</protein>
<evidence type="ECO:0000313" key="2">
    <source>
        <dbReference type="Proteomes" id="UP000663722"/>
    </source>
</evidence>
<dbReference type="EMBL" id="CP061800">
    <property type="protein sequence ID" value="QTA89896.1"/>
    <property type="molecule type" value="Genomic_DNA"/>
</dbReference>
<gene>
    <name evidence="1" type="ORF">dnm_059550</name>
</gene>
<accession>A0A975BQM8</accession>
<reference evidence="1" key="1">
    <citation type="journal article" date="2021" name="Microb. Physiol.">
        <title>Proteogenomic Insights into the Physiology of Marine, Sulfate-Reducing, Filamentous Desulfonema limicola and Desulfonema magnum.</title>
        <authorList>
            <person name="Schnaars V."/>
            <person name="Wohlbrand L."/>
            <person name="Scheve S."/>
            <person name="Hinrichs C."/>
            <person name="Reinhardt R."/>
            <person name="Rabus R."/>
        </authorList>
    </citation>
    <scope>NUCLEOTIDE SEQUENCE</scope>
    <source>
        <strain evidence="1">4be13</strain>
    </source>
</reference>
<sequence length="77" mass="9480">MILLLFYEKKMGDYQGKHGWIKVHFRKKYKETSRSQNIRVILILRREIRRSWEFFSNSRSLGHFLLAFYFQVVYSTS</sequence>
<name>A0A975BQM8_9BACT</name>
<proteinExistence type="predicted"/>
<keyword evidence="2" id="KW-1185">Reference proteome</keyword>
<organism evidence="1 2">
    <name type="scientific">Desulfonema magnum</name>
    <dbReference type="NCBI Taxonomy" id="45655"/>
    <lineage>
        <taxon>Bacteria</taxon>
        <taxon>Pseudomonadati</taxon>
        <taxon>Thermodesulfobacteriota</taxon>
        <taxon>Desulfobacteria</taxon>
        <taxon>Desulfobacterales</taxon>
        <taxon>Desulfococcaceae</taxon>
        <taxon>Desulfonema</taxon>
    </lineage>
</organism>
<dbReference type="Proteomes" id="UP000663722">
    <property type="component" value="Chromosome"/>
</dbReference>
<evidence type="ECO:0000313" key="1">
    <source>
        <dbReference type="EMBL" id="QTA89896.1"/>
    </source>
</evidence>
<dbReference type="KEGG" id="dmm:dnm_059550"/>